<dbReference type="CDD" id="cd00885">
    <property type="entry name" value="cinA"/>
    <property type="match status" value="1"/>
</dbReference>
<protein>
    <recommendedName>
        <fullName evidence="1">Putative competence-damage inducible protein</fullName>
    </recommendedName>
</protein>
<dbReference type="NCBIfam" id="NF001813">
    <property type="entry name" value="PRK00549.1"/>
    <property type="match status" value="1"/>
</dbReference>
<feature type="domain" description="MoaB/Mog" evidence="2">
    <location>
        <begin position="20"/>
        <end position="185"/>
    </location>
</feature>
<keyword evidence="4" id="KW-1185">Reference proteome</keyword>
<dbReference type="Pfam" id="PF00994">
    <property type="entry name" value="MoCF_biosynth"/>
    <property type="match status" value="1"/>
</dbReference>
<dbReference type="InterPro" id="IPR050101">
    <property type="entry name" value="CinA"/>
</dbReference>
<dbReference type="NCBIfam" id="TIGR00177">
    <property type="entry name" value="molyb_syn"/>
    <property type="match status" value="1"/>
</dbReference>
<dbReference type="InterPro" id="IPR036653">
    <property type="entry name" value="CinA-like_C"/>
</dbReference>
<dbReference type="OrthoDB" id="9801454at2"/>
<dbReference type="InterPro" id="IPR001453">
    <property type="entry name" value="MoaB/Mog_dom"/>
</dbReference>
<dbReference type="SUPFAM" id="SSF53218">
    <property type="entry name" value="Molybdenum cofactor biosynthesis proteins"/>
    <property type="match status" value="1"/>
</dbReference>
<accession>A0A2N6UEW9</accession>
<dbReference type="InterPro" id="IPR041424">
    <property type="entry name" value="CinA_KH"/>
</dbReference>
<dbReference type="Pfam" id="PF02464">
    <property type="entry name" value="CinA"/>
    <property type="match status" value="1"/>
</dbReference>
<dbReference type="EMBL" id="PNHQ01000005">
    <property type="protein sequence ID" value="PMC80141.1"/>
    <property type="molecule type" value="Genomic_DNA"/>
</dbReference>
<dbReference type="SMART" id="SM00852">
    <property type="entry name" value="MoCF_biosynth"/>
    <property type="match status" value="1"/>
</dbReference>
<proteinExistence type="inferred from homology"/>
<dbReference type="Proteomes" id="UP000235701">
    <property type="component" value="Unassembled WGS sequence"/>
</dbReference>
<organism evidence="3 4">
    <name type="scientific">Aerococcus viridans</name>
    <dbReference type="NCBI Taxonomy" id="1377"/>
    <lineage>
        <taxon>Bacteria</taxon>
        <taxon>Bacillati</taxon>
        <taxon>Bacillota</taxon>
        <taxon>Bacilli</taxon>
        <taxon>Lactobacillales</taxon>
        <taxon>Aerococcaceae</taxon>
        <taxon>Aerococcus</taxon>
    </lineage>
</organism>
<dbReference type="InterPro" id="IPR008135">
    <property type="entry name" value="Competence-induced_CinA"/>
</dbReference>
<comment type="similarity">
    <text evidence="1">Belongs to the CinA family.</text>
</comment>
<sequence>MRFRINKTYNLIGGNRMKVEIIAVGTELLMGQIANTNAQFLARKLNELGFDHYVQTVIGDNPERLKKVTAQAEQRADIIIYTGGLGPTRDDLTKQTISEYLAQPLIHNEVGMESIKESFKGRVMTENNLAMGLTFENGHTFPNDVGQALGTAIEHNHHTYILLPGPPSEMKYMFNHYVTDYLIDQYQNDLVLSSKYLHYFGIGESQLADTIDDLIMTQGNPSVAIYFGNFMVTVRLTAVGKNEAETNPMLASLAKTINHRLSDYYVGEGENLGINEVLVKKLTERQQTIAFAESFTGGLAAKKVVDVPGASKVLQGSAVTYTKAAKANILKVQQQTLEAFGMVSAETATEMAENVRNLYQSDFGVSFTGVAGPDAMEGKEVGTVYIGIAQAGKPTIVLTPTLRGSRKNIQYRSVYTAYFDIIKK</sequence>
<dbReference type="PANTHER" id="PTHR13939:SF0">
    <property type="entry name" value="NMN AMIDOHYDROLASE-LIKE PROTEIN YFAY"/>
    <property type="match status" value="1"/>
</dbReference>
<dbReference type="SUPFAM" id="SSF142433">
    <property type="entry name" value="CinA-like"/>
    <property type="match status" value="1"/>
</dbReference>
<dbReference type="InterPro" id="IPR036425">
    <property type="entry name" value="MoaB/Mog-like_dom_sf"/>
</dbReference>
<reference evidence="3 4" key="1">
    <citation type="submission" date="2017-09" db="EMBL/GenBank/DDBJ databases">
        <title>Bacterial strain isolated from the female urinary microbiota.</title>
        <authorList>
            <person name="Thomas-White K."/>
            <person name="Kumar N."/>
            <person name="Forster S."/>
            <person name="Putonti C."/>
            <person name="Lawley T."/>
            <person name="Wolfe A.J."/>
        </authorList>
    </citation>
    <scope>NUCLEOTIDE SEQUENCE [LARGE SCALE GENOMIC DNA]</scope>
    <source>
        <strain evidence="3 4">UMB0240</strain>
    </source>
</reference>
<dbReference type="NCBIfam" id="TIGR00199">
    <property type="entry name" value="PncC_domain"/>
    <property type="match status" value="1"/>
</dbReference>
<dbReference type="Gene3D" id="3.30.70.2860">
    <property type="match status" value="1"/>
</dbReference>
<dbReference type="InterPro" id="IPR008136">
    <property type="entry name" value="CinA_C"/>
</dbReference>
<dbReference type="NCBIfam" id="TIGR00200">
    <property type="entry name" value="cinA_nterm"/>
    <property type="match status" value="1"/>
</dbReference>
<dbReference type="Gene3D" id="3.40.980.10">
    <property type="entry name" value="MoaB/Mog-like domain"/>
    <property type="match status" value="1"/>
</dbReference>
<evidence type="ECO:0000313" key="4">
    <source>
        <dbReference type="Proteomes" id="UP000235701"/>
    </source>
</evidence>
<evidence type="ECO:0000256" key="1">
    <source>
        <dbReference type="HAMAP-Rule" id="MF_00226"/>
    </source>
</evidence>
<evidence type="ECO:0000313" key="3">
    <source>
        <dbReference type="EMBL" id="PMC80141.1"/>
    </source>
</evidence>
<dbReference type="Pfam" id="PF18146">
    <property type="entry name" value="CinA_KH"/>
    <property type="match status" value="1"/>
</dbReference>
<gene>
    <name evidence="1" type="primary">cinA</name>
    <name evidence="3" type="ORF">CJ191_03080</name>
</gene>
<name>A0A2N6UEW9_9LACT</name>
<dbReference type="PIRSF" id="PIRSF006728">
    <property type="entry name" value="CinA"/>
    <property type="match status" value="1"/>
</dbReference>
<evidence type="ECO:0000259" key="2">
    <source>
        <dbReference type="SMART" id="SM00852"/>
    </source>
</evidence>
<comment type="caution">
    <text evidence="3">The sequence shown here is derived from an EMBL/GenBank/DDBJ whole genome shotgun (WGS) entry which is preliminary data.</text>
</comment>
<dbReference type="Gene3D" id="3.90.950.20">
    <property type="entry name" value="CinA-like"/>
    <property type="match status" value="1"/>
</dbReference>
<dbReference type="PANTHER" id="PTHR13939">
    <property type="entry name" value="NICOTINAMIDE-NUCLEOTIDE AMIDOHYDROLASE PNCC"/>
    <property type="match status" value="1"/>
</dbReference>
<dbReference type="HAMAP" id="MF_00226_B">
    <property type="entry name" value="CinA_B"/>
    <property type="match status" value="1"/>
</dbReference>
<dbReference type="AlphaFoldDB" id="A0A2N6UEW9"/>